<evidence type="ECO:0000259" key="10">
    <source>
        <dbReference type="SMART" id="SM00955"/>
    </source>
</evidence>
<name>A0A7J7LDE9_9MAGN</name>
<dbReference type="GO" id="GO:0003723">
    <property type="term" value="F:RNA binding"/>
    <property type="evidence" value="ECO:0007669"/>
    <property type="project" value="UniProtKB-KW"/>
</dbReference>
<reference evidence="11 12" key="1">
    <citation type="journal article" date="2020" name="IScience">
        <title>Genome Sequencing of the Endangered Kingdonia uniflora (Circaeasteraceae, Ranunculales) Reveals Potential Mechanisms of Evolutionary Specialization.</title>
        <authorList>
            <person name="Sun Y."/>
            <person name="Deng T."/>
            <person name="Zhang A."/>
            <person name="Moore M.J."/>
            <person name="Landis J.B."/>
            <person name="Lin N."/>
            <person name="Zhang H."/>
            <person name="Zhang X."/>
            <person name="Huang J."/>
            <person name="Zhang X."/>
            <person name="Sun H."/>
            <person name="Wang H."/>
        </authorList>
    </citation>
    <scope>NUCLEOTIDE SEQUENCE [LARGE SCALE GENOMIC DNA]</scope>
    <source>
        <strain evidence="11">TB1705</strain>
        <tissue evidence="11">Leaf</tissue>
    </source>
</reference>
<evidence type="ECO:0000256" key="6">
    <source>
        <dbReference type="ARBA" id="ARBA00022842"/>
    </source>
</evidence>
<sequence>MSAMTEQIVVEELSKDKKKKQRRSSRRSKQTSPNSGVSYSCVNENGRCVEASTECFSNYVTLPSAENSSSLQSPRANLAFSSLPTMHIYGDAPNLGKEGDSSSFPSVSAKVLYLNSCPLPITHNQTNGSLGFSSIETDFCVNKQTRYFTPHWSDETVSKALEGGEVFRASFRVNAYNQLEAYCTIDGVPTDILINGVASQNRAVEGDVVAVQLDPDEMWTKLKGSAVQLNNPSSMNDSNVLPEVVELDGVNKAVSNSLGKICSVIKSYPLKRPTGKVVAIVKRSSRRDSVVGFLSFKDDISYKEGYQKDTMKSKNLMSGTNRKFIKFVPNDAKLPRMLVSVENLPDYINKRLKGGDSTVEMELVGAQIYQWKEESLVPLARIIHIFGRGGEIEPQSASILFENAIRSSEFSPNMLSCLPDIPWEVPMEELGRRKDLRNLCTFTIDPATATDLDDALSVERVSSNVFKIGVHIADASFFILPDTALDIEARTRSTSVYLRQHKIPMLPSLFSEDLGSLIPGVDRLAISIVFDLNLEGEVLDRWIGHTVIRSCCQLSHRHAQDIIEQRESMDSSAFPKVYNRFGLQDVIGSVRSLYEISKILKENRTKDGALCLESSKLFLLFDECGVPYDSMFHLQTESDFLVEEFMLLANRTVAEVISRAFPDSALLRRHPEPKPRKLKDFEAFCSKHGLKLNTSSSSQLNLSLEKLRENLMEDPVFFDILLSYASKLMQLASYFCTGEFKGKENECAHYSLAVPFYTHFTSPLRRYPDVVVHRTLAAVIEAEDIYLKVERGNSALTKYFTGLKFHKDIIESKGFREALSAASLKHRVPSMDVVANIAAYCNERRLATRRAEDASGKLYLWILLKKKKTLITQARVLGLGPRFMSIYIPKLAMERRIQYDEVHGLTVEWLDSTSTLVLDFSTEKRSQRRGYSSENCSLDDVALVVNPCDLKMKEIGSIDKPGISHISDVDPPVFPLTVQILSSISVALHAIGGEDGPLDMGVRLYMGSYLK</sequence>
<feature type="compositionally biased region" description="Basic residues" evidence="9">
    <location>
        <begin position="16"/>
        <end position="29"/>
    </location>
</feature>
<keyword evidence="1 8" id="KW-0963">Cytoplasm</keyword>
<dbReference type="PANTHER" id="PTHR23355">
    <property type="entry name" value="RIBONUCLEASE"/>
    <property type="match status" value="1"/>
</dbReference>
<dbReference type="InterPro" id="IPR001900">
    <property type="entry name" value="RNase_II/R"/>
</dbReference>
<feature type="binding site" evidence="8">
    <location>
        <position position="445"/>
    </location>
    <ligand>
        <name>Mg(2+)</name>
        <dbReference type="ChEBI" id="CHEBI:18420"/>
    </ligand>
</feature>
<dbReference type="InterPro" id="IPR022966">
    <property type="entry name" value="RNase_II/R_CS"/>
</dbReference>
<dbReference type="FunFam" id="2.40.50.690:FF:000007">
    <property type="entry name" value="DIS3-like exonuclease 2"/>
    <property type="match status" value="1"/>
</dbReference>
<evidence type="ECO:0000256" key="8">
    <source>
        <dbReference type="HAMAP-Rule" id="MF_03045"/>
    </source>
</evidence>
<keyword evidence="5 8" id="KW-0269">Exonuclease</keyword>
<dbReference type="EC" id="3.1.13.-" evidence="8"/>
<dbReference type="GO" id="GO:0000932">
    <property type="term" value="C:P-body"/>
    <property type="evidence" value="ECO:0007669"/>
    <property type="project" value="UniProtKB-SubCell"/>
</dbReference>
<proteinExistence type="inferred from homology"/>
<dbReference type="Gene3D" id="2.40.50.700">
    <property type="match status" value="1"/>
</dbReference>
<evidence type="ECO:0000256" key="7">
    <source>
        <dbReference type="ARBA" id="ARBA00022884"/>
    </source>
</evidence>
<dbReference type="InterPro" id="IPR012340">
    <property type="entry name" value="NA-bd_OB-fold"/>
</dbReference>
<dbReference type="InterPro" id="IPR028591">
    <property type="entry name" value="DIS3L2"/>
</dbReference>
<dbReference type="Gene3D" id="2.40.50.690">
    <property type="match status" value="1"/>
</dbReference>
<keyword evidence="7 8" id="KW-0694">RNA-binding</keyword>
<keyword evidence="12" id="KW-1185">Reference proteome</keyword>
<comment type="similarity">
    <text evidence="8">Belongs to the RNR ribonuclease family. DIS3L2 subfamily.</text>
</comment>
<dbReference type="SMART" id="SM00955">
    <property type="entry name" value="RNB"/>
    <property type="match status" value="1"/>
</dbReference>
<dbReference type="PANTHER" id="PTHR23355:SF9">
    <property type="entry name" value="DIS3-LIKE EXONUCLEASE 2"/>
    <property type="match status" value="1"/>
</dbReference>
<dbReference type="AlphaFoldDB" id="A0A7J7LDE9"/>
<dbReference type="GO" id="GO:0046872">
    <property type="term" value="F:metal ion binding"/>
    <property type="evidence" value="ECO:0007669"/>
    <property type="project" value="UniProtKB-KW"/>
</dbReference>
<dbReference type="Proteomes" id="UP000541444">
    <property type="component" value="Unassembled WGS sequence"/>
</dbReference>
<gene>
    <name evidence="11" type="ORF">GIB67_013938</name>
</gene>
<feature type="binding site" evidence="8">
    <location>
        <position position="454"/>
    </location>
    <ligand>
        <name>Mg(2+)</name>
        <dbReference type="ChEBI" id="CHEBI:18420"/>
    </ligand>
</feature>
<dbReference type="PROSITE" id="PS01175">
    <property type="entry name" value="RIBONUCLEASE_II"/>
    <property type="match status" value="1"/>
</dbReference>
<dbReference type="InterPro" id="IPR050180">
    <property type="entry name" value="RNR_Ribonuclease"/>
</dbReference>
<dbReference type="HAMAP" id="MF_03045">
    <property type="entry name" value="DIS3L2"/>
    <property type="match status" value="1"/>
</dbReference>
<dbReference type="GO" id="GO:1990074">
    <property type="term" value="P:polyuridylation-dependent mRNA catabolic process"/>
    <property type="evidence" value="ECO:0007669"/>
    <property type="project" value="UniProtKB-UniRule"/>
</dbReference>
<keyword evidence="4 8" id="KW-0378">Hydrolase</keyword>
<evidence type="ECO:0000256" key="9">
    <source>
        <dbReference type="SAM" id="MobiDB-lite"/>
    </source>
</evidence>
<keyword evidence="3 8" id="KW-0479">Metal-binding</keyword>
<feature type="domain" description="RNB" evidence="10">
    <location>
        <begin position="433"/>
        <end position="782"/>
    </location>
</feature>
<keyword evidence="6 8" id="KW-0460">Magnesium</keyword>
<organism evidence="11 12">
    <name type="scientific">Kingdonia uniflora</name>
    <dbReference type="NCBI Taxonomy" id="39325"/>
    <lineage>
        <taxon>Eukaryota</taxon>
        <taxon>Viridiplantae</taxon>
        <taxon>Streptophyta</taxon>
        <taxon>Embryophyta</taxon>
        <taxon>Tracheophyta</taxon>
        <taxon>Spermatophyta</taxon>
        <taxon>Magnoliopsida</taxon>
        <taxon>Ranunculales</taxon>
        <taxon>Circaeasteraceae</taxon>
        <taxon>Kingdonia</taxon>
    </lineage>
</organism>
<keyword evidence="8" id="KW-0464">Manganese</keyword>
<comment type="cofactor">
    <cofactor evidence="8">
        <name>Mg(2+)</name>
        <dbReference type="ChEBI" id="CHEBI:18420"/>
    </cofactor>
    <cofactor evidence="8">
        <name>Mn(2+)</name>
        <dbReference type="ChEBI" id="CHEBI:29035"/>
    </cofactor>
</comment>
<evidence type="ECO:0000256" key="4">
    <source>
        <dbReference type="ARBA" id="ARBA00022801"/>
    </source>
</evidence>
<dbReference type="InterPro" id="IPR041505">
    <property type="entry name" value="Dis3_CSD2"/>
</dbReference>
<evidence type="ECO:0000256" key="2">
    <source>
        <dbReference type="ARBA" id="ARBA00022722"/>
    </source>
</evidence>
<evidence type="ECO:0000256" key="3">
    <source>
        <dbReference type="ARBA" id="ARBA00022723"/>
    </source>
</evidence>
<dbReference type="EMBL" id="JACGCM010002358">
    <property type="protein sequence ID" value="KAF6140645.1"/>
    <property type="molecule type" value="Genomic_DNA"/>
</dbReference>
<feature type="region of interest" description="Disordered" evidence="9">
    <location>
        <begin position="1"/>
        <end position="38"/>
    </location>
</feature>
<dbReference type="Pfam" id="PF00773">
    <property type="entry name" value="RNB"/>
    <property type="match status" value="1"/>
</dbReference>
<comment type="caution">
    <text evidence="11">The sequence shown here is derived from an EMBL/GenBank/DDBJ whole genome shotgun (WGS) entry which is preliminary data.</text>
</comment>
<dbReference type="OrthoDB" id="372421at2759"/>
<keyword evidence="2 8" id="KW-0540">Nuclease</keyword>
<dbReference type="GO" id="GO:0000175">
    <property type="term" value="F:3'-5'-RNA exonuclease activity"/>
    <property type="evidence" value="ECO:0007669"/>
    <property type="project" value="UniProtKB-UniRule"/>
</dbReference>
<dbReference type="InterPro" id="IPR033771">
    <property type="entry name" value="Rrp44_CSD1"/>
</dbReference>
<evidence type="ECO:0000256" key="5">
    <source>
        <dbReference type="ARBA" id="ARBA00022839"/>
    </source>
</evidence>
<evidence type="ECO:0000313" key="12">
    <source>
        <dbReference type="Proteomes" id="UP000541444"/>
    </source>
</evidence>
<feature type="site" description="Important for catalytic activity" evidence="8">
    <location>
        <position position="453"/>
    </location>
</feature>
<dbReference type="GO" id="GO:0000956">
    <property type="term" value="P:nuclear-transcribed mRNA catabolic process"/>
    <property type="evidence" value="ECO:0007669"/>
    <property type="project" value="UniProtKB-UniRule"/>
</dbReference>
<dbReference type="Pfam" id="PF17216">
    <property type="entry name" value="Rrp44_CSD1"/>
    <property type="match status" value="1"/>
</dbReference>
<evidence type="ECO:0000313" key="11">
    <source>
        <dbReference type="EMBL" id="KAF6140645.1"/>
    </source>
</evidence>
<comment type="subcellular location">
    <subcellularLocation>
        <location evidence="8">Cytoplasm</location>
    </subcellularLocation>
    <subcellularLocation>
        <location evidence="8">Cytoplasm</location>
        <location evidence="8">P-body</location>
    </subcellularLocation>
</comment>
<accession>A0A7J7LDE9</accession>
<dbReference type="Pfam" id="PF17849">
    <property type="entry name" value="OB_Dis3"/>
    <property type="match status" value="1"/>
</dbReference>
<protein>
    <recommendedName>
        <fullName evidence="8">DIS3-like exonuclease 2</fullName>
        <ecNumber evidence="8">3.1.13.-</ecNumber>
    </recommendedName>
</protein>
<evidence type="ECO:0000256" key="1">
    <source>
        <dbReference type="ARBA" id="ARBA00022490"/>
    </source>
</evidence>
<comment type="function">
    <text evidence="8">3'-5'-exoribonuclease that specifically recognizes RNAs polyuridylated at their 3' end and mediates their degradation. Component of an exosome-independent RNA degradation pathway that mediates degradation of cytoplasmic mRNAs that have been deadenylated and subsequently uridylated at their 3'.</text>
</comment>
<dbReference type="SUPFAM" id="SSF50249">
    <property type="entry name" value="Nucleic acid-binding proteins"/>
    <property type="match status" value="3"/>
</dbReference>